<keyword evidence="3" id="KW-1185">Reference proteome</keyword>
<dbReference type="HOGENOM" id="CLU_140140_0_0_2"/>
<proteinExistence type="predicted"/>
<dbReference type="Proteomes" id="UP000000391">
    <property type="component" value="Chromosome"/>
</dbReference>
<feature type="region of interest" description="Disordered" evidence="1">
    <location>
        <begin position="66"/>
        <end position="172"/>
    </location>
</feature>
<evidence type="ECO:0000313" key="3">
    <source>
        <dbReference type="Proteomes" id="UP000000391"/>
    </source>
</evidence>
<evidence type="ECO:0000256" key="1">
    <source>
        <dbReference type="SAM" id="MobiDB-lite"/>
    </source>
</evidence>
<gene>
    <name evidence="2" type="ordered locus">Metev_1786</name>
</gene>
<dbReference type="KEGG" id="mev:Metev_1786"/>
<name>D7EBA5_METEZ</name>
<dbReference type="EMBL" id="CP002069">
    <property type="protein sequence ID" value="ADI74622.1"/>
    <property type="molecule type" value="Genomic_DNA"/>
</dbReference>
<protein>
    <submittedName>
        <fullName evidence="2">Uncharacterized protein</fullName>
    </submittedName>
</protein>
<feature type="compositionally biased region" description="Basic and acidic residues" evidence="1">
    <location>
        <begin position="146"/>
        <end position="172"/>
    </location>
</feature>
<organism evidence="2 3">
    <name type="scientific">Methanohalobium evestigatum (strain ATCC BAA-1072 / DSM 3721 / NBRC 107634 / OCM 161 / Z-7303)</name>
    <dbReference type="NCBI Taxonomy" id="644295"/>
    <lineage>
        <taxon>Archaea</taxon>
        <taxon>Methanobacteriati</taxon>
        <taxon>Methanobacteriota</taxon>
        <taxon>Stenosarchaea group</taxon>
        <taxon>Methanomicrobia</taxon>
        <taxon>Methanosarcinales</taxon>
        <taxon>Methanosarcinaceae</taxon>
        <taxon>Methanohalobium</taxon>
    </lineage>
</organism>
<evidence type="ECO:0000313" key="2">
    <source>
        <dbReference type="EMBL" id="ADI74622.1"/>
    </source>
</evidence>
<dbReference type="STRING" id="644295.Metev_1786"/>
<reference evidence="2 3" key="1">
    <citation type="submission" date="2010-06" db="EMBL/GenBank/DDBJ databases">
        <title>Complete sequence chromosome of Methanohalobium evestigatum Z-7303.</title>
        <authorList>
            <consortium name="US DOE Joint Genome Institute"/>
            <person name="Lucas S."/>
            <person name="Copeland A."/>
            <person name="Lapidus A."/>
            <person name="Cheng J.-F."/>
            <person name="Bruce D."/>
            <person name="Goodwin L."/>
            <person name="Pitluck S."/>
            <person name="Saunders E."/>
            <person name="Detter J.C."/>
            <person name="Han C."/>
            <person name="Tapia R."/>
            <person name="Land M."/>
            <person name="Hauser L."/>
            <person name="Kyrpides N."/>
            <person name="Mikhailova N."/>
            <person name="Sieprawska-Lupa M."/>
            <person name="Whitman W.B."/>
            <person name="Anderson I."/>
            <person name="Woyke T."/>
        </authorList>
    </citation>
    <scope>NUCLEOTIDE SEQUENCE [LARGE SCALE GENOMIC DNA]</scope>
    <source>
        <strain evidence="3">ATCC BAA-1072 / DSM 3721 / NBRC 107634 / OCM 161 / Z-7303</strain>
    </source>
</reference>
<feature type="compositionally biased region" description="Polar residues" evidence="1">
    <location>
        <begin position="125"/>
        <end position="136"/>
    </location>
</feature>
<accession>D7EBA5</accession>
<dbReference type="AlphaFoldDB" id="D7EBA5"/>
<sequence length="172" mass="20214">MTLPEVCPMDKNSKCKKEDCHLYHIDWRTGDENCTIGYRYTHREGKSSQSVQDNYADNVRMKLGKKIDETPEIRDPREEENRFFKSDFNIGENVGQVENETHESNKAEASKVNEVEEINERVVTSDKNTTVIHSYNSNEEDDSEPEDKKSRKNIDKAMELDLPENYEKEFWK</sequence>
<feature type="compositionally biased region" description="Basic and acidic residues" evidence="1">
    <location>
        <begin position="99"/>
        <end position="124"/>
    </location>
</feature>
<feature type="compositionally biased region" description="Basic and acidic residues" evidence="1">
    <location>
        <begin position="66"/>
        <end position="85"/>
    </location>
</feature>